<dbReference type="Gene3D" id="2.30.29.30">
    <property type="entry name" value="Pleckstrin-homology domain (PH domain)/Phosphotyrosine-binding domain (PTB)"/>
    <property type="match status" value="1"/>
</dbReference>
<accession>C1C0N1</accession>
<protein>
    <submittedName>
        <fullName evidence="3">Pleckstrin homology domain-containing family J member 1</fullName>
    </submittedName>
</protein>
<feature type="region of interest" description="Disordered" evidence="1">
    <location>
        <begin position="157"/>
        <end position="198"/>
    </location>
</feature>
<gene>
    <name evidence="3" type="primary">PKHJ1</name>
</gene>
<dbReference type="PROSITE" id="PS50003">
    <property type="entry name" value="PH_DOMAIN"/>
    <property type="match status" value="1"/>
</dbReference>
<proteinExistence type="evidence at transcript level"/>
<dbReference type="AlphaFoldDB" id="C1C0N1"/>
<dbReference type="InterPro" id="IPR011993">
    <property type="entry name" value="PH-like_dom_sf"/>
</dbReference>
<organism evidence="3">
    <name type="scientific">Caligus clemensi</name>
    <name type="common">Sea louse</name>
    <dbReference type="NCBI Taxonomy" id="344056"/>
    <lineage>
        <taxon>Eukaryota</taxon>
        <taxon>Metazoa</taxon>
        <taxon>Ecdysozoa</taxon>
        <taxon>Arthropoda</taxon>
        <taxon>Crustacea</taxon>
        <taxon>Multicrustacea</taxon>
        <taxon>Hexanauplia</taxon>
        <taxon>Copepoda</taxon>
        <taxon>Siphonostomatoida</taxon>
        <taxon>Caligidae</taxon>
        <taxon>Caligus</taxon>
    </lineage>
</organism>
<dbReference type="InterPro" id="IPR001849">
    <property type="entry name" value="PH_domain"/>
</dbReference>
<dbReference type="SMART" id="SM00233">
    <property type="entry name" value="PH"/>
    <property type="match status" value="1"/>
</dbReference>
<dbReference type="EMBL" id="BT080410">
    <property type="protein sequence ID" value="ACO14834.1"/>
    <property type="molecule type" value="mRNA"/>
</dbReference>
<evidence type="ECO:0000313" key="3">
    <source>
        <dbReference type="EMBL" id="ACO14834.1"/>
    </source>
</evidence>
<dbReference type="Pfam" id="PF00169">
    <property type="entry name" value="PH"/>
    <property type="match status" value="1"/>
</dbReference>
<evidence type="ECO:0000256" key="1">
    <source>
        <dbReference type="SAM" id="MobiDB-lite"/>
    </source>
</evidence>
<sequence>MRWNSNEIQDLCLRVPDWEGRMSFKTVSASSSLGSSHSESGGGFKERYFKLKGNLLFYSREGQGPLGLFVLENVVSVQREIKEASMFAITFSDDKKTLFWLSNNSSVDEWICALSKASYEYQRSLLADLRLRISQRTGKDPLSGTMFEKKQQFTQELIQPFPPPRTKNKKSSLPESPLGRPKATFKSHIDPDQDLIQF</sequence>
<name>C1C0N1_CALCM</name>
<evidence type="ECO:0000259" key="2">
    <source>
        <dbReference type="PROSITE" id="PS50003"/>
    </source>
</evidence>
<reference evidence="3" key="1">
    <citation type="submission" date="2009-03" db="EMBL/GenBank/DDBJ databases">
        <title>Caligus clemensi ESTs and full-length cDNAs.</title>
        <authorList>
            <person name="Yasuike M."/>
            <person name="von Schalburg K."/>
            <person name="Cooper G."/>
            <person name="Leong J."/>
            <person name="Jones S.R.M."/>
            <person name="Koop B.F."/>
        </authorList>
    </citation>
    <scope>NUCLEOTIDE SEQUENCE</scope>
    <source>
        <tissue evidence="3">Whole</tissue>
    </source>
</reference>
<dbReference type="SUPFAM" id="SSF50729">
    <property type="entry name" value="PH domain-like"/>
    <property type="match status" value="1"/>
</dbReference>
<feature type="domain" description="PH" evidence="2">
    <location>
        <begin position="26"/>
        <end position="119"/>
    </location>
</feature>